<evidence type="ECO:0000256" key="1">
    <source>
        <dbReference type="ARBA" id="ARBA00022679"/>
    </source>
</evidence>
<keyword evidence="1 4" id="KW-0808">Transferase</keyword>
<dbReference type="AlphaFoldDB" id="A0A430JDD7"/>
<dbReference type="InterPro" id="IPR050832">
    <property type="entry name" value="Bact_Acetyltransf"/>
</dbReference>
<dbReference type="PANTHER" id="PTHR43877">
    <property type="entry name" value="AMINOALKYLPHOSPHONATE N-ACETYLTRANSFERASE-RELATED-RELATED"/>
    <property type="match status" value="1"/>
</dbReference>
<dbReference type="RefSeq" id="WP_126141930.1">
    <property type="nucleotide sequence ID" value="NZ_RXHU01000040.1"/>
</dbReference>
<dbReference type="InterPro" id="IPR016181">
    <property type="entry name" value="Acyl_CoA_acyltransferase"/>
</dbReference>
<dbReference type="EMBL" id="RXHU01000040">
    <property type="protein sequence ID" value="RTE09050.1"/>
    <property type="molecule type" value="Genomic_DNA"/>
</dbReference>
<dbReference type="Gene3D" id="3.40.630.30">
    <property type="match status" value="1"/>
</dbReference>
<protein>
    <submittedName>
        <fullName evidence="4">GNAT family N-acetyltransferase</fullName>
    </submittedName>
</protein>
<keyword evidence="2" id="KW-0012">Acyltransferase</keyword>
<comment type="caution">
    <text evidence="4">The sequence shown here is derived from an EMBL/GenBank/DDBJ whole genome shotgun (WGS) entry which is preliminary data.</text>
</comment>
<dbReference type="PANTHER" id="PTHR43877:SF5">
    <property type="entry name" value="BLL8307 PROTEIN"/>
    <property type="match status" value="1"/>
</dbReference>
<accession>A0A430JDD7</accession>
<dbReference type="PROSITE" id="PS51186">
    <property type="entry name" value="GNAT"/>
    <property type="match status" value="1"/>
</dbReference>
<evidence type="ECO:0000313" key="5">
    <source>
        <dbReference type="Proteomes" id="UP000276128"/>
    </source>
</evidence>
<keyword evidence="5" id="KW-1185">Reference proteome</keyword>
<dbReference type="SUPFAM" id="SSF55729">
    <property type="entry name" value="Acyl-CoA N-acyltransferases (Nat)"/>
    <property type="match status" value="1"/>
</dbReference>
<organism evidence="4 5">
    <name type="scientific">Paenibacillus whitsoniae</name>
    <dbReference type="NCBI Taxonomy" id="2496558"/>
    <lineage>
        <taxon>Bacteria</taxon>
        <taxon>Bacillati</taxon>
        <taxon>Bacillota</taxon>
        <taxon>Bacilli</taxon>
        <taxon>Bacillales</taxon>
        <taxon>Paenibacillaceae</taxon>
        <taxon>Paenibacillus</taxon>
    </lineage>
</organism>
<dbReference type="GO" id="GO:0016747">
    <property type="term" value="F:acyltransferase activity, transferring groups other than amino-acyl groups"/>
    <property type="evidence" value="ECO:0007669"/>
    <property type="project" value="InterPro"/>
</dbReference>
<gene>
    <name evidence="4" type="ORF">EJQ19_14400</name>
</gene>
<reference evidence="4 5" key="1">
    <citation type="submission" date="2018-12" db="EMBL/GenBank/DDBJ databases">
        <title>Bacillus ochoae sp. nov., Paenibacillus whitsoniae sp. nov., Paenibacillus spiritus sp. nov. Isolated from the Mars Exploration Rover during spacecraft assembly.</title>
        <authorList>
            <person name="Seuylemezian A."/>
            <person name="Vaishampayan P."/>
        </authorList>
    </citation>
    <scope>NUCLEOTIDE SEQUENCE [LARGE SCALE GENOMIC DNA]</scope>
    <source>
        <strain evidence="4 5">MER 54</strain>
    </source>
</reference>
<evidence type="ECO:0000313" key="4">
    <source>
        <dbReference type="EMBL" id="RTE09050.1"/>
    </source>
</evidence>
<dbReference type="InterPro" id="IPR000182">
    <property type="entry name" value="GNAT_dom"/>
</dbReference>
<dbReference type="OrthoDB" id="9803233at2"/>
<name>A0A430JDD7_9BACL</name>
<evidence type="ECO:0000259" key="3">
    <source>
        <dbReference type="PROSITE" id="PS51186"/>
    </source>
</evidence>
<evidence type="ECO:0000256" key="2">
    <source>
        <dbReference type="ARBA" id="ARBA00023315"/>
    </source>
</evidence>
<proteinExistence type="predicted"/>
<dbReference type="Pfam" id="PF00583">
    <property type="entry name" value="Acetyltransf_1"/>
    <property type="match status" value="1"/>
</dbReference>
<feature type="domain" description="N-acetyltransferase" evidence="3">
    <location>
        <begin position="8"/>
        <end position="151"/>
    </location>
</feature>
<dbReference type="Proteomes" id="UP000276128">
    <property type="component" value="Unassembled WGS sequence"/>
</dbReference>
<dbReference type="CDD" id="cd04301">
    <property type="entry name" value="NAT_SF"/>
    <property type="match status" value="1"/>
</dbReference>
<sequence length="151" mass="16919">MDIKKDDLTGAEVIALIAEHLEGMFASSPPESVHALNLDGLKKPEITFWSVWEHGELLGIGALKELSRQEGEVKSMRTASQHLRKGVARYMLDHIVSEAKSRGYKRLNLETGSMEAFAPAVRLYESFGFKECEPFADYSEDPNSLFMTLNL</sequence>